<dbReference type="GO" id="GO:0051539">
    <property type="term" value="F:4 iron, 4 sulfur cluster binding"/>
    <property type="evidence" value="ECO:0007669"/>
    <property type="project" value="UniProtKB-KW"/>
</dbReference>
<dbReference type="InterPro" id="IPR003739">
    <property type="entry name" value="Lys_aminomutase/Glu_NH3_mut"/>
</dbReference>
<evidence type="ECO:0000256" key="6">
    <source>
        <dbReference type="ARBA" id="ARBA00022723"/>
    </source>
</evidence>
<dbReference type="SUPFAM" id="SSF102114">
    <property type="entry name" value="Radical SAM enzymes"/>
    <property type="match status" value="1"/>
</dbReference>
<feature type="binding site" evidence="11">
    <location>
        <position position="112"/>
    </location>
    <ligand>
        <name>[4Fe-4S] cluster</name>
        <dbReference type="ChEBI" id="CHEBI:49883"/>
        <note>4Fe-4S-S-AdoMet</note>
    </ligand>
</feature>
<dbReference type="InterPro" id="IPR007197">
    <property type="entry name" value="rSAM"/>
</dbReference>
<feature type="modified residue" description="N6-(pyridoxal phosphate)lysine" evidence="12">
    <location>
        <position position="323"/>
    </location>
</feature>
<keyword evidence="5" id="KW-0949">S-adenosyl-L-methionine</keyword>
<keyword evidence="15" id="KW-1185">Reference proteome</keyword>
<keyword evidence="7 12" id="KW-0663">Pyridoxal phosphate</keyword>
<dbReference type="RefSeq" id="WP_073475518.1">
    <property type="nucleotide sequence ID" value="NZ_FQZU01000010.1"/>
</dbReference>
<keyword evidence="6 11" id="KW-0479">Metal-binding</keyword>
<dbReference type="PANTHER" id="PTHR30538:SF1">
    <property type="entry name" value="L-LYSINE 2,3-AMINOMUTASE"/>
    <property type="match status" value="1"/>
</dbReference>
<feature type="binding site" evidence="11">
    <location>
        <position position="116"/>
    </location>
    <ligand>
        <name>[4Fe-4S] cluster</name>
        <dbReference type="ChEBI" id="CHEBI:49883"/>
        <note>4Fe-4S-S-AdoMet</note>
    </ligand>
</feature>
<keyword evidence="9 11" id="KW-0411">Iron-sulfur</keyword>
<evidence type="ECO:0000256" key="10">
    <source>
        <dbReference type="ARBA" id="ARBA00023235"/>
    </source>
</evidence>
<dbReference type="PIRSF" id="PIRSF004911">
    <property type="entry name" value="DUF160"/>
    <property type="match status" value="1"/>
</dbReference>
<evidence type="ECO:0000256" key="12">
    <source>
        <dbReference type="PIRSR" id="PIRSR603739-50"/>
    </source>
</evidence>
<evidence type="ECO:0000256" key="1">
    <source>
        <dbReference type="ARBA" id="ARBA00001933"/>
    </source>
</evidence>
<comment type="cofactor">
    <cofactor evidence="1 12">
        <name>pyridoxal 5'-phosphate</name>
        <dbReference type="ChEBI" id="CHEBI:597326"/>
    </cofactor>
</comment>
<evidence type="ECO:0000256" key="3">
    <source>
        <dbReference type="ARBA" id="ARBA00008703"/>
    </source>
</evidence>
<dbReference type="STRING" id="1121393.SAMN02745216_02081"/>
<evidence type="ECO:0000313" key="14">
    <source>
        <dbReference type="EMBL" id="SHJ68192.1"/>
    </source>
</evidence>
<gene>
    <name evidence="14" type="ORF">SAMN02745216_02081</name>
</gene>
<dbReference type="SFLD" id="SFLDS00029">
    <property type="entry name" value="Radical_SAM"/>
    <property type="match status" value="1"/>
</dbReference>
<comment type="similarity">
    <text evidence="3">Belongs to the radical SAM superfamily. KamA family.</text>
</comment>
<dbReference type="Pfam" id="PF12544">
    <property type="entry name" value="LAM_C"/>
    <property type="match status" value="1"/>
</dbReference>
<dbReference type="PANTHER" id="PTHR30538">
    <property type="entry name" value="LYSINE 2,3-AMINOMUTASE-RELATED"/>
    <property type="match status" value="1"/>
</dbReference>
<keyword evidence="8" id="KW-0408">Iron</keyword>
<dbReference type="CDD" id="cd01335">
    <property type="entry name" value="Radical_SAM"/>
    <property type="match status" value="1"/>
</dbReference>
<reference evidence="15" key="1">
    <citation type="submission" date="2016-11" db="EMBL/GenBank/DDBJ databases">
        <authorList>
            <person name="Varghese N."/>
            <person name="Submissions S."/>
        </authorList>
    </citation>
    <scope>NUCLEOTIDE SEQUENCE [LARGE SCALE GENOMIC DNA]</scope>
    <source>
        <strain evidence="15">DSM 16219</strain>
    </source>
</reference>
<proteinExistence type="inferred from homology"/>
<keyword evidence="10" id="KW-0413">Isomerase</keyword>
<evidence type="ECO:0000256" key="7">
    <source>
        <dbReference type="ARBA" id="ARBA00022898"/>
    </source>
</evidence>
<protein>
    <submittedName>
        <fullName evidence="14">L-lysine 2,3-aminomutase</fullName>
    </submittedName>
</protein>
<dbReference type="OrthoDB" id="9768064at2"/>
<dbReference type="PROSITE" id="PS51918">
    <property type="entry name" value="RADICAL_SAM"/>
    <property type="match status" value="1"/>
</dbReference>
<dbReference type="Gene3D" id="3.20.20.70">
    <property type="entry name" value="Aldolase class I"/>
    <property type="match status" value="1"/>
</dbReference>
<dbReference type="EMBL" id="FQZU01000010">
    <property type="protein sequence ID" value="SHJ68192.1"/>
    <property type="molecule type" value="Genomic_DNA"/>
</dbReference>
<dbReference type="GO" id="GO:0046872">
    <property type="term" value="F:metal ion binding"/>
    <property type="evidence" value="ECO:0007669"/>
    <property type="project" value="UniProtKB-KW"/>
</dbReference>
<organism evidence="14 15">
    <name type="scientific">Desulfatibacillum alkenivorans DSM 16219</name>
    <dbReference type="NCBI Taxonomy" id="1121393"/>
    <lineage>
        <taxon>Bacteria</taxon>
        <taxon>Pseudomonadati</taxon>
        <taxon>Thermodesulfobacteriota</taxon>
        <taxon>Desulfobacteria</taxon>
        <taxon>Desulfobacterales</taxon>
        <taxon>Desulfatibacillaceae</taxon>
        <taxon>Desulfatibacillum</taxon>
    </lineage>
</organism>
<dbReference type="NCBIfam" id="TIGR00238">
    <property type="entry name" value="KamA family radical SAM protein"/>
    <property type="match status" value="1"/>
</dbReference>
<dbReference type="InterPro" id="IPR013785">
    <property type="entry name" value="Aldolase_TIM"/>
</dbReference>
<name>A0A1M6LAK8_9BACT</name>
<dbReference type="Pfam" id="PF04055">
    <property type="entry name" value="Radical_SAM"/>
    <property type="match status" value="1"/>
</dbReference>
<keyword evidence="4 11" id="KW-0004">4Fe-4S</keyword>
<feature type="binding site" evidence="11">
    <location>
        <position position="119"/>
    </location>
    <ligand>
        <name>[4Fe-4S] cluster</name>
        <dbReference type="ChEBI" id="CHEBI:49883"/>
        <note>4Fe-4S-S-AdoMet</note>
    </ligand>
</feature>
<dbReference type="InterPro" id="IPR025895">
    <property type="entry name" value="LAM_C_dom"/>
</dbReference>
<evidence type="ECO:0000256" key="2">
    <source>
        <dbReference type="ARBA" id="ARBA00001966"/>
    </source>
</evidence>
<evidence type="ECO:0000256" key="4">
    <source>
        <dbReference type="ARBA" id="ARBA00022485"/>
    </source>
</evidence>
<accession>A0A1M6LAK8</accession>
<dbReference type="GO" id="GO:0016853">
    <property type="term" value="F:isomerase activity"/>
    <property type="evidence" value="ECO:0007669"/>
    <property type="project" value="UniProtKB-KW"/>
</dbReference>
<evidence type="ECO:0000256" key="9">
    <source>
        <dbReference type="ARBA" id="ARBA00023014"/>
    </source>
</evidence>
<evidence type="ECO:0000313" key="15">
    <source>
        <dbReference type="Proteomes" id="UP000183994"/>
    </source>
</evidence>
<dbReference type="Proteomes" id="UP000183994">
    <property type="component" value="Unassembled WGS sequence"/>
</dbReference>
<evidence type="ECO:0000259" key="13">
    <source>
        <dbReference type="PROSITE" id="PS51918"/>
    </source>
</evidence>
<feature type="domain" description="Radical SAM core" evidence="13">
    <location>
        <begin position="98"/>
        <end position="309"/>
    </location>
</feature>
<sequence length="353" mass="39268">MKDSSVTSSLPPWRQAMAECVAAPDGLSRVLPVDLQALGKAAETYPMRITRHFLSLIREQNDPIARQVIPSVEELSDAGLSPDPLCEEDQSPVPGLIHRYPHHVLFQVENRCAVYCRHCLRKRKVGGVKPVTAEALALGVDYIRSNKEIREVVLSGGDPLVMEDEKLLDLLGRLRSINHIRTLRIHSRVPGVLPQRITPELAKGLAKFHPLYMNIQFNHPREITPESEEACRILANQGIPLGCQTVLLKGVNDGEAVLRELMEELLRIRVRPYYLHQLDRVKGAAHFHVPISRGVQLMQALRGGIPGTAIPHYVVDLPGGGGKAPLPESIVGREKNAVLVRNFEGNIFRYEEG</sequence>
<evidence type="ECO:0000256" key="11">
    <source>
        <dbReference type="PIRSR" id="PIRSR004911-1"/>
    </source>
</evidence>
<dbReference type="InterPro" id="IPR058240">
    <property type="entry name" value="rSAM_sf"/>
</dbReference>
<evidence type="ECO:0000256" key="5">
    <source>
        <dbReference type="ARBA" id="ARBA00022691"/>
    </source>
</evidence>
<comment type="cofactor">
    <cofactor evidence="2">
        <name>[4Fe-4S] cluster</name>
        <dbReference type="ChEBI" id="CHEBI:49883"/>
    </cofactor>
</comment>
<dbReference type="AlphaFoldDB" id="A0A1M6LAK8"/>
<evidence type="ECO:0000256" key="8">
    <source>
        <dbReference type="ARBA" id="ARBA00023004"/>
    </source>
</evidence>
<dbReference type="SFLD" id="SFLDG01070">
    <property type="entry name" value="PLP-dependent"/>
    <property type="match status" value="1"/>
</dbReference>